<organism evidence="1 2">
    <name type="scientific">Mucilaginibacter terrenus</name>
    <dbReference type="NCBI Taxonomy" id="2482727"/>
    <lineage>
        <taxon>Bacteria</taxon>
        <taxon>Pseudomonadati</taxon>
        <taxon>Bacteroidota</taxon>
        <taxon>Sphingobacteriia</taxon>
        <taxon>Sphingobacteriales</taxon>
        <taxon>Sphingobacteriaceae</taxon>
        <taxon>Mucilaginibacter</taxon>
    </lineage>
</organism>
<comment type="caution">
    <text evidence="1">The sequence shown here is derived from an EMBL/GenBank/DDBJ whole genome shotgun (WGS) entry which is preliminary data.</text>
</comment>
<accession>A0A3E2NQK4</accession>
<keyword evidence="2" id="KW-1185">Reference proteome</keyword>
<gene>
    <name evidence="1" type="ORF">DYU05_14160</name>
</gene>
<sequence>MAACHKNDSTSKIKGDWKSKDGTTTLKITDKQFTLDNESPVPEDYFVKGDTIFTSFEGNQPYTRFVIEKADEKNLNLLFPDSVTVEFTRYQ</sequence>
<dbReference type="AlphaFoldDB" id="A0A3E2NQK4"/>
<name>A0A3E2NQK4_9SPHI</name>
<evidence type="ECO:0008006" key="3">
    <source>
        <dbReference type="Google" id="ProtNLM"/>
    </source>
</evidence>
<dbReference type="EMBL" id="QWDE01000002">
    <property type="protein sequence ID" value="RFZ83276.1"/>
    <property type="molecule type" value="Genomic_DNA"/>
</dbReference>
<proteinExistence type="predicted"/>
<reference evidence="1 2" key="1">
    <citation type="submission" date="2018-08" db="EMBL/GenBank/DDBJ databases">
        <title>Mucilaginibacter terrae sp. nov., isolated from manganese diggings.</title>
        <authorList>
            <person name="Huang Y."/>
            <person name="Zhou Z."/>
        </authorList>
    </citation>
    <scope>NUCLEOTIDE SEQUENCE [LARGE SCALE GENOMIC DNA]</scope>
    <source>
        <strain evidence="1 2">ZH6</strain>
    </source>
</reference>
<evidence type="ECO:0000313" key="2">
    <source>
        <dbReference type="Proteomes" id="UP000260823"/>
    </source>
</evidence>
<evidence type="ECO:0000313" key="1">
    <source>
        <dbReference type="EMBL" id="RFZ83276.1"/>
    </source>
</evidence>
<dbReference type="Proteomes" id="UP000260823">
    <property type="component" value="Unassembled WGS sequence"/>
</dbReference>
<protein>
    <recommendedName>
        <fullName evidence="3">Lipocalin-like domain-containing protein</fullName>
    </recommendedName>
</protein>